<dbReference type="InterPro" id="IPR020094">
    <property type="entry name" value="TruA/RsuA/RluB/E/F_N"/>
</dbReference>
<keyword evidence="2" id="KW-0694">RNA-binding</keyword>
<feature type="region of interest" description="Disordered" evidence="4">
    <location>
        <begin position="351"/>
        <end position="516"/>
    </location>
</feature>
<evidence type="ECO:0000256" key="4">
    <source>
        <dbReference type="SAM" id="MobiDB-lite"/>
    </source>
</evidence>
<dbReference type="Gene3D" id="3.10.290.10">
    <property type="entry name" value="RNA-binding S4 domain"/>
    <property type="match status" value="1"/>
</dbReference>
<name>D8U8R3_VOLCA</name>
<dbReference type="eggNOG" id="ENOG502S4BY">
    <property type="taxonomic scope" value="Eukaryota"/>
</dbReference>
<feature type="compositionally biased region" description="Basic and acidic residues" evidence="4">
    <location>
        <begin position="454"/>
        <end position="470"/>
    </location>
</feature>
<dbReference type="Proteomes" id="UP000001058">
    <property type="component" value="Unassembled WGS sequence"/>
</dbReference>
<keyword evidence="3" id="KW-0413">Isomerase</keyword>
<dbReference type="AlphaFoldDB" id="D8U8R3"/>
<evidence type="ECO:0000259" key="5">
    <source>
        <dbReference type="Pfam" id="PF00849"/>
    </source>
</evidence>
<dbReference type="RefSeq" id="XP_002955096.1">
    <property type="nucleotide sequence ID" value="XM_002955050.1"/>
</dbReference>
<feature type="compositionally biased region" description="Gly residues" evidence="4">
    <location>
        <begin position="407"/>
        <end position="417"/>
    </location>
</feature>
<dbReference type="GO" id="GO:0003723">
    <property type="term" value="F:RNA binding"/>
    <property type="evidence" value="ECO:0007669"/>
    <property type="project" value="UniProtKB-KW"/>
</dbReference>
<dbReference type="OrthoDB" id="440619at2759"/>
<dbReference type="SUPFAM" id="SSF55120">
    <property type="entry name" value="Pseudouridine synthase"/>
    <property type="match status" value="1"/>
</dbReference>
<dbReference type="STRING" id="3068.D8U8R3"/>
<dbReference type="InterPro" id="IPR050343">
    <property type="entry name" value="RsuA_PseudoU_synthase"/>
</dbReference>
<sequence>MHGLCTQGPTMRLSRQVHISPKPYKSIIVAAPCARAFGLRRNQGRNVAVAVQAVRSAADGNDDDGDDDDEGATVAGKALRVERLLANLGYGKRRECQVLVKKGRVTRRDGGKLKVGDKVCWGDVVLDEEDLDPPSPLLLALHKPGGYVVTSPDDENITDPVVYDLLPYRFARRRPFLAPVGRLDKDTSGLLLLTDDGALLHRINSPRRGIWKVYEATLAEPMSTNQAAAAARRFASGSLVLEGDHTPLLPAKLDLIGARTARVAICEGKYHQVRRMFAAVGSHVVALHRVSVGGLTLGSLPEGEWRYLQPQELQLVFEGPSAEDVLGSTATASAATGSMAGGYDATCGVSERDGGATASSSTSSGGGSALFSDQPLSMQGQGQGQGQGERRLTKKEKKKGKKKARGLAGGTAVGGRAGAERDFGGEEDAMGDEEDDEEEEDVADFELLPPLEATARDVHLRDAVEEKGQEYDDEEAGDLDRRSARRRPPRRGPTVRQGTVHDAREGSLDEQLDPATYGIPYDDAAADVVMSAGGSSGGGAIVRKYREGARWRRRRDALRQMLPS</sequence>
<dbReference type="GO" id="GO:0006364">
    <property type="term" value="P:rRNA processing"/>
    <property type="evidence" value="ECO:0007669"/>
    <property type="project" value="UniProtKB-ARBA"/>
</dbReference>
<proteinExistence type="inferred from homology"/>
<dbReference type="NCBIfam" id="TIGR00093">
    <property type="entry name" value="pseudouridine synthase"/>
    <property type="match status" value="1"/>
</dbReference>
<dbReference type="GO" id="GO:0009982">
    <property type="term" value="F:pseudouridine synthase activity"/>
    <property type="evidence" value="ECO:0007669"/>
    <property type="project" value="InterPro"/>
</dbReference>
<dbReference type="PANTHER" id="PTHR47683">
    <property type="entry name" value="PSEUDOURIDINE SYNTHASE FAMILY PROTEIN-RELATED"/>
    <property type="match status" value="1"/>
</dbReference>
<evidence type="ECO:0000313" key="6">
    <source>
        <dbReference type="EMBL" id="EFJ43850.1"/>
    </source>
</evidence>
<dbReference type="Pfam" id="PF00849">
    <property type="entry name" value="PseudoU_synth_2"/>
    <property type="match status" value="1"/>
</dbReference>
<dbReference type="Gene3D" id="3.30.70.580">
    <property type="entry name" value="Pseudouridine synthase I, catalytic domain, N-terminal subdomain"/>
    <property type="match status" value="1"/>
</dbReference>
<accession>D8U8R3</accession>
<dbReference type="Gene3D" id="3.30.70.1560">
    <property type="entry name" value="Alpha-L RNA-binding motif"/>
    <property type="match status" value="1"/>
</dbReference>
<dbReference type="InterPro" id="IPR020103">
    <property type="entry name" value="PsdUridine_synth_cat_dom_sf"/>
</dbReference>
<feature type="domain" description="Pseudouridine synthase RsuA/RluA-like" evidence="5">
    <location>
        <begin position="138"/>
        <end position="279"/>
    </location>
</feature>
<dbReference type="GO" id="GO:0001522">
    <property type="term" value="P:pseudouridine synthesis"/>
    <property type="evidence" value="ECO:0007669"/>
    <property type="project" value="InterPro"/>
</dbReference>
<organism evidence="7">
    <name type="scientific">Volvox carteri f. nagariensis</name>
    <dbReference type="NCBI Taxonomy" id="3068"/>
    <lineage>
        <taxon>Eukaryota</taxon>
        <taxon>Viridiplantae</taxon>
        <taxon>Chlorophyta</taxon>
        <taxon>core chlorophytes</taxon>
        <taxon>Chlorophyceae</taxon>
        <taxon>CS clade</taxon>
        <taxon>Chlamydomonadales</taxon>
        <taxon>Volvocaceae</taxon>
        <taxon>Volvox</taxon>
    </lineage>
</organism>
<dbReference type="InterPro" id="IPR036986">
    <property type="entry name" value="S4_RNA-bd_sf"/>
</dbReference>
<evidence type="ECO:0000256" key="1">
    <source>
        <dbReference type="ARBA" id="ARBA00008348"/>
    </source>
</evidence>
<keyword evidence="7" id="KW-1185">Reference proteome</keyword>
<dbReference type="KEGG" id="vcn:VOLCADRAFT_95929"/>
<dbReference type="GeneID" id="9621920"/>
<dbReference type="PROSITE" id="PS01149">
    <property type="entry name" value="PSI_RSU"/>
    <property type="match status" value="1"/>
</dbReference>
<dbReference type="InterPro" id="IPR042092">
    <property type="entry name" value="PsdUridine_s_RsuA/RluB/E/F_cat"/>
</dbReference>
<feature type="compositionally biased region" description="Basic residues" evidence="4">
    <location>
        <begin position="392"/>
        <end position="405"/>
    </location>
</feature>
<dbReference type="InParanoid" id="D8U8R3"/>
<dbReference type="InterPro" id="IPR000748">
    <property type="entry name" value="PsdUridine_synth_RsuA/RluB/E/F"/>
</dbReference>
<gene>
    <name evidence="6" type="primary">pus8</name>
    <name evidence="6" type="ORF">VOLCADRAFT_95929</name>
</gene>
<dbReference type="PANTHER" id="PTHR47683:SF4">
    <property type="entry name" value="PSEUDOURIDINE SYNTHASE"/>
    <property type="match status" value="1"/>
</dbReference>
<dbReference type="InterPro" id="IPR018496">
    <property type="entry name" value="PsdUridine_synth_RsuA/RluB_CS"/>
</dbReference>
<evidence type="ECO:0000256" key="3">
    <source>
        <dbReference type="ARBA" id="ARBA00023235"/>
    </source>
</evidence>
<feature type="compositionally biased region" description="Acidic residues" evidence="4">
    <location>
        <begin position="425"/>
        <end position="444"/>
    </location>
</feature>
<comment type="similarity">
    <text evidence="1">Belongs to the pseudouridine synthase RsuA family.</text>
</comment>
<reference evidence="6 7" key="1">
    <citation type="journal article" date="2010" name="Science">
        <title>Genomic analysis of organismal complexity in the multicellular green alga Volvox carteri.</title>
        <authorList>
            <person name="Prochnik S.E."/>
            <person name="Umen J."/>
            <person name="Nedelcu A.M."/>
            <person name="Hallmann A."/>
            <person name="Miller S.M."/>
            <person name="Nishii I."/>
            <person name="Ferris P."/>
            <person name="Kuo A."/>
            <person name="Mitros T."/>
            <person name="Fritz-Laylin L.K."/>
            <person name="Hellsten U."/>
            <person name="Chapman J."/>
            <person name="Simakov O."/>
            <person name="Rensing S.A."/>
            <person name="Terry A."/>
            <person name="Pangilinan J."/>
            <person name="Kapitonov V."/>
            <person name="Jurka J."/>
            <person name="Salamov A."/>
            <person name="Shapiro H."/>
            <person name="Schmutz J."/>
            <person name="Grimwood J."/>
            <person name="Lindquist E."/>
            <person name="Lucas S."/>
            <person name="Grigoriev I.V."/>
            <person name="Schmitt R."/>
            <person name="Kirk D."/>
            <person name="Rokhsar D.S."/>
        </authorList>
    </citation>
    <scope>NUCLEOTIDE SEQUENCE [LARGE SCALE GENOMIC DNA]</scope>
    <source>
        <strain evidence="7">f. Nagariensis / Eve</strain>
    </source>
</reference>
<dbReference type="EMBL" id="GL378369">
    <property type="protein sequence ID" value="EFJ43850.1"/>
    <property type="molecule type" value="Genomic_DNA"/>
</dbReference>
<evidence type="ECO:0000256" key="2">
    <source>
        <dbReference type="ARBA" id="ARBA00022884"/>
    </source>
</evidence>
<protein>
    <submittedName>
        <fullName evidence="6">Pseudouridine synthase mitochondrial</fullName>
    </submittedName>
</protein>
<dbReference type="InterPro" id="IPR006145">
    <property type="entry name" value="PsdUridine_synth_RsuA/RluA"/>
</dbReference>
<evidence type="ECO:0000313" key="7">
    <source>
        <dbReference type="Proteomes" id="UP000001058"/>
    </source>
</evidence>